<evidence type="ECO:0000256" key="1">
    <source>
        <dbReference type="SAM" id="Phobius"/>
    </source>
</evidence>
<dbReference type="KEGG" id="dcb:C3Y92_18165"/>
<keyword evidence="1" id="KW-0812">Transmembrane</keyword>
<reference evidence="2 3" key="1">
    <citation type="submission" date="2018-02" db="EMBL/GenBank/DDBJ databases">
        <title>Genome sequence of Desulfovibrio carbinolicus DSM 3852.</title>
        <authorList>
            <person name="Wilbanks E."/>
            <person name="Skennerton C.T."/>
            <person name="Orphan V.J."/>
        </authorList>
    </citation>
    <scope>NUCLEOTIDE SEQUENCE [LARGE SCALE GENOMIC DNA]</scope>
    <source>
        <strain evidence="2 3">DSM 3852</strain>
    </source>
</reference>
<dbReference type="EMBL" id="CP026538">
    <property type="protein sequence ID" value="QAZ69055.1"/>
    <property type="molecule type" value="Genomic_DNA"/>
</dbReference>
<protein>
    <recommendedName>
        <fullName evidence="4">DUF4857 domain-containing protein</fullName>
    </recommendedName>
</protein>
<organism evidence="2 3">
    <name type="scientific">Solidesulfovibrio carbinolicus</name>
    <dbReference type="NCBI Taxonomy" id="296842"/>
    <lineage>
        <taxon>Bacteria</taxon>
        <taxon>Pseudomonadati</taxon>
        <taxon>Thermodesulfobacteriota</taxon>
        <taxon>Desulfovibrionia</taxon>
        <taxon>Desulfovibrionales</taxon>
        <taxon>Desulfovibrionaceae</taxon>
        <taxon>Solidesulfovibrio</taxon>
    </lineage>
</organism>
<accession>A0A4P6HPN4</accession>
<dbReference type="AlphaFoldDB" id="A0A4P6HPN4"/>
<dbReference type="OrthoDB" id="5365245at2"/>
<sequence>MHAAALGRIALALATCLVAAVWLPLGLDALLGLRSVRSIALFSPVAGQFVFREYLTPRQEAALPAAEAGLAEHGLLHRDASGNALSRTDFENALPFQYAESLRVRGLLPVTIQGRAFDAEALRQGRLILGIRPADVAGGRPDPGLHALLDSRPDRVTLVFPEDRFRLAGRLEFVNADHNAPDPALTEAVNAALAAAGFVFPATAAYGRDTLLKPFDAGWFLTDAAGGLYQLRRVRDLPQVARVSLPPGEGVAHVQVQEAAGGAALGLMVGTSGTVYRLGGDLGLRALPCRGYDPARHWLKAVIDPFGDACIVDDAAAIAAAYRPAGGGPEIRAARAVPSGEPGPGTMVSWLLCPLRLTLTPETSDFVAPTLAVGGLWSALGAGLWAAVAGAYAWRKGGAAAVPLAAACGAAGGLGGLVMLFWTPHRPCASPLDDNPVACPAVAGAPNG</sequence>
<dbReference type="Pfam" id="PF16149">
    <property type="entry name" value="DUF4857"/>
    <property type="match status" value="1"/>
</dbReference>
<gene>
    <name evidence="2" type="ORF">C3Y92_18165</name>
</gene>
<feature type="transmembrane region" description="Helical" evidence="1">
    <location>
        <begin position="366"/>
        <end position="388"/>
    </location>
</feature>
<keyword evidence="3" id="KW-1185">Reference proteome</keyword>
<evidence type="ECO:0000313" key="3">
    <source>
        <dbReference type="Proteomes" id="UP000293296"/>
    </source>
</evidence>
<evidence type="ECO:0008006" key="4">
    <source>
        <dbReference type="Google" id="ProtNLM"/>
    </source>
</evidence>
<keyword evidence="1" id="KW-0472">Membrane</keyword>
<dbReference type="Proteomes" id="UP000293296">
    <property type="component" value="Chromosome"/>
</dbReference>
<dbReference type="InterPro" id="IPR032333">
    <property type="entry name" value="DUF4857"/>
</dbReference>
<feature type="transmembrane region" description="Helical" evidence="1">
    <location>
        <begin position="400"/>
        <end position="422"/>
    </location>
</feature>
<proteinExistence type="predicted"/>
<keyword evidence="1" id="KW-1133">Transmembrane helix</keyword>
<evidence type="ECO:0000313" key="2">
    <source>
        <dbReference type="EMBL" id="QAZ69055.1"/>
    </source>
</evidence>
<dbReference type="RefSeq" id="WP_129355081.1">
    <property type="nucleotide sequence ID" value="NZ_CP026538.1"/>
</dbReference>
<name>A0A4P6HPN4_9BACT</name>